<comment type="caution">
    <text evidence="1">The sequence shown here is derived from an EMBL/GenBank/DDBJ whole genome shotgun (WGS) entry which is preliminary data.</text>
</comment>
<accession>A0ABS7YUB3</accession>
<keyword evidence="2" id="KW-1185">Reference proteome</keyword>
<dbReference type="RefSeq" id="WP_225252404.1">
    <property type="nucleotide sequence ID" value="NZ_JAIWIU010000312.1"/>
</dbReference>
<dbReference type="EMBL" id="JAIWIU010000312">
    <property type="protein sequence ID" value="MCA2019196.1"/>
    <property type="molecule type" value="Genomic_DNA"/>
</dbReference>
<gene>
    <name evidence="1" type="ORF">LDJ79_24070</name>
</gene>
<sequence>MSFHDLGNIEKKIQKNIETAKAQTDEYTQHVEKFYAQVKQWVNPLVQSNKVKLNQIQETLHDSESELYHLNALEFTAGKHTAFLTPKGIVVEGSASREKMELRGANDTPIFSFVLNDAGCTWESGSHKQEPLTEAKFNELLQKIIQVK</sequence>
<evidence type="ECO:0000313" key="2">
    <source>
        <dbReference type="Proteomes" id="UP001199044"/>
    </source>
</evidence>
<reference evidence="2" key="1">
    <citation type="submission" date="2023-07" db="EMBL/GenBank/DDBJ databases">
        <title>Molecular identification of indigenous halophilic bacteria isolated from red sea cost, biodegradation of synthetic dyes and assessment of degraded metabolite toxicity.</title>
        <authorList>
            <person name="Chaieb K."/>
            <person name="Altayb H.N."/>
        </authorList>
    </citation>
    <scope>NUCLEOTIDE SEQUENCE [LARGE SCALE GENOMIC DNA]</scope>
    <source>
        <strain evidence="2">K20</strain>
    </source>
</reference>
<dbReference type="Proteomes" id="UP001199044">
    <property type="component" value="Unassembled WGS sequence"/>
</dbReference>
<proteinExistence type="predicted"/>
<organism evidence="1 2">
    <name type="scientific">Vibrio tritonius</name>
    <dbReference type="NCBI Taxonomy" id="1435069"/>
    <lineage>
        <taxon>Bacteria</taxon>
        <taxon>Pseudomonadati</taxon>
        <taxon>Pseudomonadota</taxon>
        <taxon>Gammaproteobacteria</taxon>
        <taxon>Vibrionales</taxon>
        <taxon>Vibrionaceae</taxon>
        <taxon>Vibrio</taxon>
    </lineage>
</organism>
<name>A0ABS7YUB3_9VIBR</name>
<protein>
    <submittedName>
        <fullName evidence="1">Uncharacterized protein</fullName>
    </submittedName>
</protein>
<evidence type="ECO:0000313" key="1">
    <source>
        <dbReference type="EMBL" id="MCA2019196.1"/>
    </source>
</evidence>